<dbReference type="InterPro" id="IPR013563">
    <property type="entry name" value="Oligopep_ABC_C"/>
</dbReference>
<dbReference type="PANTHER" id="PTHR43297">
    <property type="entry name" value="OLIGOPEPTIDE TRANSPORT ATP-BINDING PROTEIN APPD"/>
    <property type="match status" value="1"/>
</dbReference>
<dbReference type="GO" id="GO:0005524">
    <property type="term" value="F:ATP binding"/>
    <property type="evidence" value="ECO:0007669"/>
    <property type="project" value="UniProtKB-KW"/>
</dbReference>
<dbReference type="GO" id="GO:0016887">
    <property type="term" value="F:ATP hydrolysis activity"/>
    <property type="evidence" value="ECO:0007669"/>
    <property type="project" value="InterPro"/>
</dbReference>
<dbReference type="SUPFAM" id="SSF52540">
    <property type="entry name" value="P-loop containing nucleoside triphosphate hydrolases"/>
    <property type="match status" value="1"/>
</dbReference>
<dbReference type="GO" id="GO:0005886">
    <property type="term" value="C:plasma membrane"/>
    <property type="evidence" value="ECO:0007669"/>
    <property type="project" value="UniProtKB-SubCell"/>
</dbReference>
<comment type="similarity">
    <text evidence="2">Belongs to the ABC transporter superfamily.</text>
</comment>
<evidence type="ECO:0000256" key="2">
    <source>
        <dbReference type="ARBA" id="ARBA00005417"/>
    </source>
</evidence>
<comment type="subcellular location">
    <subcellularLocation>
        <location evidence="1">Cell inner membrane</location>
        <topology evidence="1">Peripheral membrane protein</topology>
    </subcellularLocation>
</comment>
<dbReference type="GO" id="GO:0015833">
    <property type="term" value="P:peptide transport"/>
    <property type="evidence" value="ECO:0007669"/>
    <property type="project" value="InterPro"/>
</dbReference>
<evidence type="ECO:0000313" key="9">
    <source>
        <dbReference type="EMBL" id="MSU90850.1"/>
    </source>
</evidence>
<evidence type="ECO:0000256" key="3">
    <source>
        <dbReference type="ARBA" id="ARBA00022448"/>
    </source>
</evidence>
<dbReference type="Gene3D" id="3.40.50.300">
    <property type="entry name" value="P-loop containing nucleotide triphosphate hydrolases"/>
    <property type="match status" value="1"/>
</dbReference>
<dbReference type="RefSeq" id="WP_154447416.1">
    <property type="nucleotide sequence ID" value="NZ_WIND01000013.1"/>
</dbReference>
<dbReference type="InterPro" id="IPR003593">
    <property type="entry name" value="AAA+_ATPase"/>
</dbReference>
<keyword evidence="10" id="KW-1185">Reference proteome</keyword>
<evidence type="ECO:0000256" key="7">
    <source>
        <dbReference type="ARBA" id="ARBA00023136"/>
    </source>
</evidence>
<name>A0A6L5Z432_9RHOB</name>
<evidence type="ECO:0000256" key="1">
    <source>
        <dbReference type="ARBA" id="ARBA00004417"/>
    </source>
</evidence>
<dbReference type="GO" id="GO:0055085">
    <property type="term" value="P:transmembrane transport"/>
    <property type="evidence" value="ECO:0007669"/>
    <property type="project" value="UniProtKB-ARBA"/>
</dbReference>
<keyword evidence="7" id="KW-0472">Membrane</keyword>
<dbReference type="AlphaFoldDB" id="A0A6L5Z432"/>
<dbReference type="EMBL" id="WIND01000013">
    <property type="protein sequence ID" value="MSU90850.1"/>
    <property type="molecule type" value="Genomic_DNA"/>
</dbReference>
<dbReference type="InterPro" id="IPR017871">
    <property type="entry name" value="ABC_transporter-like_CS"/>
</dbReference>
<feature type="domain" description="ABC transporter" evidence="8">
    <location>
        <begin position="5"/>
        <end position="251"/>
    </location>
</feature>
<sequence length="321" mass="34950">MLLDVRNLSVEYVTPKGPAYAVNDVSFSLKKGGRLGLVGESGSGKSTTVLALMRLLRGGRIEADGIDLDGRELTGLSDPAYRKLRFADMAMVPQGAMSSLNPVLRISEQMGDIFDDHGVRHGRSERRAILGDLLERVGLSANVQDRYPHELSGGMKQRVCIAMAIALGPDLILADEPTSALDVMVQKQVLATLGRVQRELGAGILLIGHDMALMAHFVDDLGVMYAGRLVETGPVRRLFAKPRHPYTKMLIDSLPSFERRGTFKGIPGVGPSLLTQLEGCPFHPRCPMATDICRSKRPDPRPVDAEEPRHLAACHLAEELS</sequence>
<dbReference type="NCBIfam" id="TIGR01727">
    <property type="entry name" value="oligo_HPY"/>
    <property type="match status" value="1"/>
</dbReference>
<proteinExistence type="inferred from homology"/>
<dbReference type="FunFam" id="3.40.50.300:FF:000016">
    <property type="entry name" value="Oligopeptide ABC transporter ATP-binding component"/>
    <property type="match status" value="1"/>
</dbReference>
<evidence type="ECO:0000259" key="8">
    <source>
        <dbReference type="PROSITE" id="PS50893"/>
    </source>
</evidence>
<accession>A0A6L5Z432</accession>
<dbReference type="SMART" id="SM00382">
    <property type="entry name" value="AAA"/>
    <property type="match status" value="1"/>
</dbReference>
<evidence type="ECO:0000256" key="5">
    <source>
        <dbReference type="ARBA" id="ARBA00022741"/>
    </source>
</evidence>
<dbReference type="Proteomes" id="UP000474957">
    <property type="component" value="Unassembled WGS sequence"/>
</dbReference>
<dbReference type="InterPro" id="IPR027417">
    <property type="entry name" value="P-loop_NTPase"/>
</dbReference>
<gene>
    <name evidence="9" type="ORF">GE300_14695</name>
</gene>
<dbReference type="PANTHER" id="PTHR43297:SF2">
    <property type="entry name" value="DIPEPTIDE TRANSPORT ATP-BINDING PROTEIN DPPD"/>
    <property type="match status" value="1"/>
</dbReference>
<dbReference type="PROSITE" id="PS00211">
    <property type="entry name" value="ABC_TRANSPORTER_1"/>
    <property type="match status" value="1"/>
</dbReference>
<keyword evidence="5" id="KW-0547">Nucleotide-binding</keyword>
<keyword evidence="4" id="KW-1003">Cell membrane</keyword>
<reference evidence="9 10" key="1">
    <citation type="submission" date="2019-10" db="EMBL/GenBank/DDBJ databases">
        <title>Cognatihalovulum marinum gen. nov. sp. nov., a new member of the family Rhodobacteraceae isolated from deep seawater of the Northwest Indian Ocean.</title>
        <authorList>
            <person name="Ruan C."/>
            <person name="Wang J."/>
            <person name="Zheng X."/>
            <person name="Song L."/>
            <person name="Zhu Y."/>
            <person name="Huang Y."/>
            <person name="Lu Z."/>
            <person name="Du W."/>
            <person name="Huang L."/>
            <person name="Dai X."/>
        </authorList>
    </citation>
    <scope>NUCLEOTIDE SEQUENCE [LARGE SCALE GENOMIC DNA]</scope>
    <source>
        <strain evidence="9 10">2CG4</strain>
    </source>
</reference>
<dbReference type="Pfam" id="PF08352">
    <property type="entry name" value="oligo_HPY"/>
    <property type="match status" value="1"/>
</dbReference>
<evidence type="ECO:0000256" key="6">
    <source>
        <dbReference type="ARBA" id="ARBA00022840"/>
    </source>
</evidence>
<evidence type="ECO:0000256" key="4">
    <source>
        <dbReference type="ARBA" id="ARBA00022475"/>
    </source>
</evidence>
<keyword evidence="3" id="KW-0813">Transport</keyword>
<dbReference type="InterPro" id="IPR003439">
    <property type="entry name" value="ABC_transporter-like_ATP-bd"/>
</dbReference>
<dbReference type="InterPro" id="IPR050388">
    <property type="entry name" value="ABC_Ni/Peptide_Import"/>
</dbReference>
<evidence type="ECO:0000313" key="10">
    <source>
        <dbReference type="Proteomes" id="UP000474957"/>
    </source>
</evidence>
<organism evidence="9 10">
    <name type="scientific">Halovulum marinum</name>
    <dbReference type="NCBI Taxonomy" id="2662447"/>
    <lineage>
        <taxon>Bacteria</taxon>
        <taxon>Pseudomonadati</taxon>
        <taxon>Pseudomonadota</taxon>
        <taxon>Alphaproteobacteria</taxon>
        <taxon>Rhodobacterales</taxon>
        <taxon>Paracoccaceae</taxon>
        <taxon>Halovulum</taxon>
    </lineage>
</organism>
<protein>
    <submittedName>
        <fullName evidence="9">ATP-binding cassette domain-containing protein</fullName>
    </submittedName>
</protein>
<dbReference type="CDD" id="cd03257">
    <property type="entry name" value="ABC_NikE_OppD_transporters"/>
    <property type="match status" value="1"/>
</dbReference>
<comment type="caution">
    <text evidence="9">The sequence shown here is derived from an EMBL/GenBank/DDBJ whole genome shotgun (WGS) entry which is preliminary data.</text>
</comment>
<dbReference type="Pfam" id="PF00005">
    <property type="entry name" value="ABC_tran"/>
    <property type="match status" value="1"/>
</dbReference>
<keyword evidence="6 9" id="KW-0067">ATP-binding</keyword>
<dbReference type="PROSITE" id="PS50893">
    <property type="entry name" value="ABC_TRANSPORTER_2"/>
    <property type="match status" value="1"/>
</dbReference>